<evidence type="ECO:0000259" key="5">
    <source>
        <dbReference type="PROSITE" id="PS50110"/>
    </source>
</evidence>
<dbReference type="InterPro" id="IPR000792">
    <property type="entry name" value="Tscrpt_reg_LuxR_C"/>
</dbReference>
<name>A0ABT1MUX2_9RHOB</name>
<gene>
    <name evidence="6" type="ORF">MLD63_17055</name>
</gene>
<keyword evidence="7" id="KW-1185">Reference proteome</keyword>
<dbReference type="SUPFAM" id="SSF52172">
    <property type="entry name" value="CheY-like"/>
    <property type="match status" value="1"/>
</dbReference>
<evidence type="ECO:0000259" key="4">
    <source>
        <dbReference type="PROSITE" id="PS50043"/>
    </source>
</evidence>
<protein>
    <submittedName>
        <fullName evidence="6">Response regulator transcription factor</fullName>
    </submittedName>
</protein>
<accession>A0ABT1MUX2</accession>
<evidence type="ECO:0000256" key="2">
    <source>
        <dbReference type="ARBA" id="ARBA00023125"/>
    </source>
</evidence>
<dbReference type="PRINTS" id="PR00038">
    <property type="entry name" value="HTHLUXR"/>
</dbReference>
<evidence type="ECO:0000256" key="3">
    <source>
        <dbReference type="PROSITE-ProRule" id="PRU00169"/>
    </source>
</evidence>
<comment type="caution">
    <text evidence="6">The sequence shown here is derived from an EMBL/GenBank/DDBJ whole genome shotgun (WGS) entry which is preliminary data.</text>
</comment>
<dbReference type="CDD" id="cd06170">
    <property type="entry name" value="LuxR_C_like"/>
    <property type="match status" value="1"/>
</dbReference>
<dbReference type="InterPro" id="IPR058245">
    <property type="entry name" value="NreC/VraR/RcsB-like_REC"/>
</dbReference>
<feature type="domain" description="HTH luxR-type" evidence="4">
    <location>
        <begin position="149"/>
        <end position="214"/>
    </location>
</feature>
<dbReference type="Pfam" id="PF00196">
    <property type="entry name" value="GerE"/>
    <property type="match status" value="1"/>
</dbReference>
<dbReference type="InterPro" id="IPR001789">
    <property type="entry name" value="Sig_transdc_resp-reg_receiver"/>
</dbReference>
<keyword evidence="1 3" id="KW-0597">Phosphoprotein</keyword>
<dbReference type="RefSeq" id="WP_255331126.1">
    <property type="nucleotide sequence ID" value="NZ_JAKZEU010000008.1"/>
</dbReference>
<dbReference type="PROSITE" id="PS50110">
    <property type="entry name" value="RESPONSE_REGULATORY"/>
    <property type="match status" value="1"/>
</dbReference>
<feature type="modified residue" description="4-aspartylphosphate" evidence="3">
    <location>
        <position position="57"/>
    </location>
</feature>
<evidence type="ECO:0000313" key="6">
    <source>
        <dbReference type="EMBL" id="MCQ0972130.1"/>
    </source>
</evidence>
<sequence length="215" mass="22438">MTDSISVLIADDHPMFRGGVARSLVEAGGFEIVAECGSAAEAVAAAHDTMPDVALLDVSMPGGGIEAAAAISRQLPAVKVVMLTVSEQNDDLVAAIKSGALGYVLKGVDPDTLIDAIRSVRSGGSYVSPSLARHVLLSMGTTQAGGGKSADPVSDLTAREEQILRLVGQGASNREIGEKLDLREATVKHYMTNILQKLHVRNRVEAALIAREKGL</sequence>
<organism evidence="6 7">
    <name type="scientific">Paracoccus albicereus</name>
    <dbReference type="NCBI Taxonomy" id="2922394"/>
    <lineage>
        <taxon>Bacteria</taxon>
        <taxon>Pseudomonadati</taxon>
        <taxon>Pseudomonadota</taxon>
        <taxon>Alphaproteobacteria</taxon>
        <taxon>Rhodobacterales</taxon>
        <taxon>Paracoccaceae</taxon>
        <taxon>Paracoccus</taxon>
    </lineage>
</organism>
<dbReference type="EMBL" id="JAKZEU010000008">
    <property type="protein sequence ID" value="MCQ0972130.1"/>
    <property type="molecule type" value="Genomic_DNA"/>
</dbReference>
<dbReference type="Proteomes" id="UP001203945">
    <property type="component" value="Unassembled WGS sequence"/>
</dbReference>
<evidence type="ECO:0000313" key="7">
    <source>
        <dbReference type="Proteomes" id="UP001203945"/>
    </source>
</evidence>
<dbReference type="InterPro" id="IPR011006">
    <property type="entry name" value="CheY-like_superfamily"/>
</dbReference>
<feature type="domain" description="Response regulatory" evidence="5">
    <location>
        <begin position="6"/>
        <end position="121"/>
    </location>
</feature>
<dbReference type="Gene3D" id="3.40.50.2300">
    <property type="match status" value="1"/>
</dbReference>
<dbReference type="PANTHER" id="PTHR43214">
    <property type="entry name" value="TWO-COMPONENT RESPONSE REGULATOR"/>
    <property type="match status" value="1"/>
</dbReference>
<dbReference type="InterPro" id="IPR016032">
    <property type="entry name" value="Sig_transdc_resp-reg_C-effctor"/>
</dbReference>
<dbReference type="CDD" id="cd17535">
    <property type="entry name" value="REC_NarL-like"/>
    <property type="match status" value="1"/>
</dbReference>
<dbReference type="SMART" id="SM00448">
    <property type="entry name" value="REC"/>
    <property type="match status" value="1"/>
</dbReference>
<keyword evidence="2" id="KW-0238">DNA-binding</keyword>
<dbReference type="SMART" id="SM00421">
    <property type="entry name" value="HTH_LUXR"/>
    <property type="match status" value="1"/>
</dbReference>
<dbReference type="SUPFAM" id="SSF46894">
    <property type="entry name" value="C-terminal effector domain of the bipartite response regulators"/>
    <property type="match status" value="1"/>
</dbReference>
<evidence type="ECO:0000256" key="1">
    <source>
        <dbReference type="ARBA" id="ARBA00022553"/>
    </source>
</evidence>
<dbReference type="PROSITE" id="PS00622">
    <property type="entry name" value="HTH_LUXR_1"/>
    <property type="match status" value="1"/>
</dbReference>
<reference evidence="6 7" key="1">
    <citation type="submission" date="2022-03" db="EMBL/GenBank/DDBJ databases">
        <authorList>
            <person name="He Y."/>
        </authorList>
    </citation>
    <scope>NUCLEOTIDE SEQUENCE [LARGE SCALE GENOMIC DNA]</scope>
    <source>
        <strain evidence="6 7">TK19116</strain>
    </source>
</reference>
<dbReference type="PROSITE" id="PS50043">
    <property type="entry name" value="HTH_LUXR_2"/>
    <property type="match status" value="1"/>
</dbReference>
<dbReference type="Pfam" id="PF00072">
    <property type="entry name" value="Response_reg"/>
    <property type="match status" value="1"/>
</dbReference>
<proteinExistence type="predicted"/>
<dbReference type="InterPro" id="IPR039420">
    <property type="entry name" value="WalR-like"/>
</dbReference>